<keyword evidence="4" id="KW-1185">Reference proteome</keyword>
<dbReference type="EMBL" id="CP007586">
    <property type="protein sequence ID" value="AHY15206.1"/>
    <property type="molecule type" value="Genomic_DNA"/>
</dbReference>
<gene>
    <name evidence="3" type="ORF">DIY07_01525</name>
    <name evidence="2" type="ORF">DQ08_01615</name>
</gene>
<dbReference type="Proteomes" id="UP000269148">
    <property type="component" value="Unassembled WGS sequence"/>
</dbReference>
<dbReference type="EMBL" id="QLQD01000017">
    <property type="protein sequence ID" value="RLU58851.1"/>
    <property type="molecule type" value="Genomic_DNA"/>
</dbReference>
<dbReference type="STRING" id="1346.BMF34_01795"/>
<reference evidence="3 5" key="2">
    <citation type="submission" date="2018-06" db="EMBL/GenBank/DDBJ databases">
        <title>Mutators as drivers of adaptation in pathogenic bacteria and a risk factor for host jumps and vaccine escape.</title>
        <authorList>
            <person name="Barnes A.C."/>
            <person name="Silayeva O."/>
        </authorList>
    </citation>
    <scope>NUCLEOTIDE SEQUENCE [LARGE SCALE GENOMIC DNA]</scope>
    <source>
        <strain evidence="3 5">QMA0445</strain>
    </source>
</reference>
<proteinExistence type="predicted"/>
<dbReference type="AlphaFoldDB" id="A0A3L8GP60"/>
<evidence type="ECO:0000313" key="4">
    <source>
        <dbReference type="Proteomes" id="UP000025245"/>
    </source>
</evidence>
<reference evidence="2 4" key="1">
    <citation type="journal article" date="2014" name="Genome Announc.">
        <title>Complete Genome Sequence of a Virulent Strain, Streptococcus iniae ISET0901, Isolated from Diseased Tilapia.</title>
        <authorList>
            <person name="Pridgeon J.W."/>
            <person name="Zhang D."/>
            <person name="Zhang L."/>
        </authorList>
    </citation>
    <scope>NUCLEOTIDE SEQUENCE [LARGE SCALE GENOMIC DNA]</scope>
    <source>
        <strain evidence="2 4">ISET0901</strain>
    </source>
</reference>
<dbReference type="KEGG" id="siq:DQ08_01615"/>
<sequence>MTPKKPKMLFTLVALSILGMIGTSPVKAESPQGPSIKAEAQESKAVAVSSQFRKDQPIVDVSINIGDKYTQAGKVTINLQDKEGKTLVTIPFDLPEGAKSMTAWFDMTGMASGDYTISVGFQNPTGSYQAQTEAFTYTAK</sequence>
<evidence type="ECO:0000313" key="5">
    <source>
        <dbReference type="Proteomes" id="UP000269148"/>
    </source>
</evidence>
<dbReference type="KEGG" id="sio:DW64_01600"/>
<accession>A0A3L8GP60</accession>
<evidence type="ECO:0000256" key="1">
    <source>
        <dbReference type="SAM" id="SignalP"/>
    </source>
</evidence>
<protein>
    <submittedName>
        <fullName evidence="3">Uncharacterized protein</fullName>
    </submittedName>
</protein>
<dbReference type="Proteomes" id="UP000025245">
    <property type="component" value="Chromosome"/>
</dbReference>
<organism evidence="3 5">
    <name type="scientific">Streptococcus iniae</name>
    <name type="common">Streptococcus shiloi</name>
    <dbReference type="NCBI Taxonomy" id="1346"/>
    <lineage>
        <taxon>Bacteria</taxon>
        <taxon>Bacillati</taxon>
        <taxon>Bacillota</taxon>
        <taxon>Bacilli</taxon>
        <taxon>Lactobacillales</taxon>
        <taxon>Streptococcaceae</taxon>
        <taxon>Streptococcus</taxon>
    </lineage>
</organism>
<dbReference type="KEGG" id="siz:SI82_01900"/>
<feature type="signal peptide" evidence="1">
    <location>
        <begin position="1"/>
        <end position="28"/>
    </location>
</feature>
<evidence type="ECO:0000313" key="3">
    <source>
        <dbReference type="EMBL" id="RLU58851.1"/>
    </source>
</evidence>
<feature type="chain" id="PRO_5018736276" evidence="1">
    <location>
        <begin position="29"/>
        <end position="140"/>
    </location>
</feature>
<name>A0A3L8GP60_STRIN</name>
<dbReference type="RefSeq" id="WP_003100710.1">
    <property type="nucleotide sequence ID" value="NZ_CP010783.1"/>
</dbReference>
<keyword evidence="1" id="KW-0732">Signal</keyword>
<dbReference type="SMR" id="A0A3L8GP60"/>
<evidence type="ECO:0000313" key="2">
    <source>
        <dbReference type="EMBL" id="AHY15206.1"/>
    </source>
</evidence>
<dbReference type="OrthoDB" id="2237629at2"/>
<dbReference type="GeneID" id="35766440"/>